<dbReference type="Proteomes" id="UP001267710">
    <property type="component" value="Unassembled WGS sequence"/>
</dbReference>
<dbReference type="PROSITE" id="PS51257">
    <property type="entry name" value="PROKAR_LIPOPROTEIN"/>
    <property type="match status" value="1"/>
</dbReference>
<evidence type="ECO:0000256" key="1">
    <source>
        <dbReference type="ARBA" id="ARBA00004613"/>
    </source>
</evidence>
<evidence type="ECO:0000313" key="4">
    <source>
        <dbReference type="EMBL" id="MDR6212329.1"/>
    </source>
</evidence>
<evidence type="ECO:0000256" key="2">
    <source>
        <dbReference type="ARBA" id="ARBA00022525"/>
    </source>
</evidence>
<keyword evidence="5" id="KW-1185">Reference proteome</keyword>
<dbReference type="Gene3D" id="2.120.10.30">
    <property type="entry name" value="TolB, C-terminal domain"/>
    <property type="match status" value="1"/>
</dbReference>
<reference evidence="4 5" key="1">
    <citation type="submission" date="2023-08" db="EMBL/GenBank/DDBJ databases">
        <title>Functional and genomic diversity of the sorghum phyllosphere microbiome.</title>
        <authorList>
            <person name="Shade A."/>
        </authorList>
    </citation>
    <scope>NUCLEOTIDE SEQUENCE [LARGE SCALE GENOMIC DNA]</scope>
    <source>
        <strain evidence="4 5">SORGH_AS_0335</strain>
    </source>
</reference>
<feature type="signal peptide" evidence="3">
    <location>
        <begin position="1"/>
        <end position="36"/>
    </location>
</feature>
<dbReference type="Pfam" id="PF03022">
    <property type="entry name" value="MRJP"/>
    <property type="match status" value="1"/>
</dbReference>
<keyword evidence="2" id="KW-0964">Secreted</keyword>
<sequence>MALRSRFLSRPHPQAFPWALAAAVCAAAALVGCATAPSPDAEPAKAEIHARLPGAVGGITTLPSGQLVINYHPFYDPAQKVGLLNAARDGTTPYPNAGWQTCRNADGSQKAPDTCLNWVLGLHTDANGILWLLDSGQAEPRITPKLVGWDTRTNALHRIIPIPAPASLPESQHNDFVVDLKRQVIVIADEGIATGPRGDKAALVVVDMKTGGSRRVLQGHDSVLPDFTRPVTVDQGLPTAKQIPIFVGVDGIALDAQGEWLYYAPLNKGQVYRLRMDDLVNPSLGAEALGARVQAYAAKPNTGGLSIDTAGNLYLTEVGERAIGVIPADTRTYRRLVSDPGMVWPDGVVYAQDGYLYTGAAQLPLAAPLNGGKAENAPPYLLYRFRPLAPGIPGF</sequence>
<evidence type="ECO:0000256" key="3">
    <source>
        <dbReference type="SAM" id="SignalP"/>
    </source>
</evidence>
<proteinExistence type="predicted"/>
<comment type="subcellular location">
    <subcellularLocation>
        <location evidence="1">Secreted</location>
    </subcellularLocation>
</comment>
<organism evidence="4 5">
    <name type="scientific">Paracidovorax wautersii</name>
    <dbReference type="NCBI Taxonomy" id="1177982"/>
    <lineage>
        <taxon>Bacteria</taxon>
        <taxon>Pseudomonadati</taxon>
        <taxon>Pseudomonadota</taxon>
        <taxon>Betaproteobacteria</taxon>
        <taxon>Burkholderiales</taxon>
        <taxon>Comamonadaceae</taxon>
        <taxon>Paracidovorax</taxon>
    </lineage>
</organism>
<feature type="chain" id="PRO_5047139673" evidence="3">
    <location>
        <begin position="37"/>
        <end position="395"/>
    </location>
</feature>
<accession>A0ABU1I533</accession>
<keyword evidence="3" id="KW-0732">Signal</keyword>
<gene>
    <name evidence="4" type="ORF">QE399_000018</name>
</gene>
<comment type="caution">
    <text evidence="4">The sequence shown here is derived from an EMBL/GenBank/DDBJ whole genome shotgun (WGS) entry which is preliminary data.</text>
</comment>
<dbReference type="PANTHER" id="PTHR10009:SF18">
    <property type="entry name" value="PROTEIN YELLOW-LIKE PROTEIN"/>
    <property type="match status" value="1"/>
</dbReference>
<dbReference type="SUPFAM" id="SSF101898">
    <property type="entry name" value="NHL repeat"/>
    <property type="match status" value="1"/>
</dbReference>
<protein>
    <submittedName>
        <fullName evidence="4">Sugar lactone lactonase YvrE</fullName>
    </submittedName>
</protein>
<evidence type="ECO:0000313" key="5">
    <source>
        <dbReference type="Proteomes" id="UP001267710"/>
    </source>
</evidence>
<dbReference type="EMBL" id="JAVIZX010000001">
    <property type="protein sequence ID" value="MDR6212329.1"/>
    <property type="molecule type" value="Genomic_DNA"/>
</dbReference>
<dbReference type="RefSeq" id="WP_309825193.1">
    <property type="nucleotide sequence ID" value="NZ_JAVIZX010000001.1"/>
</dbReference>
<dbReference type="InterPro" id="IPR011042">
    <property type="entry name" value="6-blade_b-propeller_TolB-like"/>
</dbReference>
<name>A0ABU1I533_9BURK</name>
<dbReference type="PANTHER" id="PTHR10009">
    <property type="entry name" value="PROTEIN YELLOW-RELATED"/>
    <property type="match status" value="1"/>
</dbReference>
<dbReference type="InterPro" id="IPR017996">
    <property type="entry name" value="MRJP/yellow-related"/>
</dbReference>